<keyword evidence="6" id="KW-1185">Reference proteome</keyword>
<reference evidence="5" key="1">
    <citation type="submission" date="2021-04" db="EMBL/GenBank/DDBJ databases">
        <authorList>
            <consortium name="Molecular Ecology Group"/>
        </authorList>
    </citation>
    <scope>NUCLEOTIDE SEQUENCE</scope>
</reference>
<name>A0A8S3YRS9_9EUPU</name>
<gene>
    <name evidence="5" type="ORF">CUNI_LOCUS3693</name>
</gene>
<dbReference type="SUPFAM" id="SSF50044">
    <property type="entry name" value="SH3-domain"/>
    <property type="match status" value="1"/>
</dbReference>
<keyword evidence="1 2" id="KW-0728">SH3 domain</keyword>
<dbReference type="GO" id="GO:0030838">
    <property type="term" value="P:positive regulation of actin filament polymerization"/>
    <property type="evidence" value="ECO:0007669"/>
    <property type="project" value="TreeGrafter"/>
</dbReference>
<dbReference type="GO" id="GO:0005829">
    <property type="term" value="C:cytosol"/>
    <property type="evidence" value="ECO:0007669"/>
    <property type="project" value="TreeGrafter"/>
</dbReference>
<dbReference type="Proteomes" id="UP000678393">
    <property type="component" value="Unassembled WGS sequence"/>
</dbReference>
<dbReference type="GO" id="GO:0051764">
    <property type="term" value="P:actin crosslink formation"/>
    <property type="evidence" value="ECO:0007669"/>
    <property type="project" value="TreeGrafter"/>
</dbReference>
<evidence type="ECO:0000256" key="1">
    <source>
        <dbReference type="ARBA" id="ARBA00022443"/>
    </source>
</evidence>
<feature type="non-terminal residue" evidence="5">
    <location>
        <position position="1"/>
    </location>
</feature>
<dbReference type="InterPro" id="IPR036028">
    <property type="entry name" value="SH3-like_dom_sf"/>
</dbReference>
<dbReference type="AlphaFoldDB" id="A0A8S3YRS9"/>
<comment type="caution">
    <text evidence="5">The sequence shown here is derived from an EMBL/GenBank/DDBJ whole genome shotgun (WGS) entry which is preliminary data.</text>
</comment>
<dbReference type="PROSITE" id="PS50002">
    <property type="entry name" value="SH3"/>
    <property type="match status" value="1"/>
</dbReference>
<accession>A0A8S3YRS9</accession>
<dbReference type="Gene3D" id="2.30.30.40">
    <property type="entry name" value="SH3 Domains"/>
    <property type="match status" value="1"/>
</dbReference>
<protein>
    <recommendedName>
        <fullName evidence="4">SH3 domain-containing protein</fullName>
    </recommendedName>
</protein>
<organism evidence="5 6">
    <name type="scientific">Candidula unifasciata</name>
    <dbReference type="NCBI Taxonomy" id="100452"/>
    <lineage>
        <taxon>Eukaryota</taxon>
        <taxon>Metazoa</taxon>
        <taxon>Spiralia</taxon>
        <taxon>Lophotrochozoa</taxon>
        <taxon>Mollusca</taxon>
        <taxon>Gastropoda</taxon>
        <taxon>Heterobranchia</taxon>
        <taxon>Euthyneura</taxon>
        <taxon>Panpulmonata</taxon>
        <taxon>Eupulmonata</taxon>
        <taxon>Stylommatophora</taxon>
        <taxon>Helicina</taxon>
        <taxon>Helicoidea</taxon>
        <taxon>Geomitridae</taxon>
        <taxon>Candidula</taxon>
    </lineage>
</organism>
<evidence type="ECO:0000256" key="3">
    <source>
        <dbReference type="SAM" id="MobiDB-lite"/>
    </source>
</evidence>
<evidence type="ECO:0000256" key="2">
    <source>
        <dbReference type="PROSITE-ProRule" id="PRU00192"/>
    </source>
</evidence>
<feature type="non-terminal residue" evidence="5">
    <location>
        <position position="143"/>
    </location>
</feature>
<feature type="compositionally biased region" description="Polar residues" evidence="3">
    <location>
        <begin position="77"/>
        <end position="93"/>
    </location>
</feature>
<dbReference type="GO" id="GO:0051017">
    <property type="term" value="P:actin filament bundle assembly"/>
    <property type="evidence" value="ECO:0007669"/>
    <property type="project" value="TreeGrafter"/>
</dbReference>
<dbReference type="OrthoDB" id="3800937at2759"/>
<sequence length="143" mass="15607">GLECLTDEIATWRQMSSQPHVLPPSADAFLSVIDPRRNLNNGGMTLTYGYSGSLSIPYNQAASQGEYMTGRPPSEYNLPTQPSPGQMVHNSRTMLPPLPPQGLQVKALYAHVASNESQLKFNPGEMLTLIGDPAEGWNYGYNP</sequence>
<feature type="region of interest" description="Disordered" evidence="3">
    <location>
        <begin position="64"/>
        <end position="97"/>
    </location>
</feature>
<feature type="domain" description="SH3" evidence="4">
    <location>
        <begin position="100"/>
        <end position="143"/>
    </location>
</feature>
<dbReference type="PANTHER" id="PTHR14206">
    <property type="entry name" value="BRAIN-SPECIFIC ANGIOGENESIS INHIBITOR 1-ASSOCIATED PROTEIN 2"/>
    <property type="match status" value="1"/>
</dbReference>
<dbReference type="GO" id="GO:0005654">
    <property type="term" value="C:nucleoplasm"/>
    <property type="evidence" value="ECO:0007669"/>
    <property type="project" value="TreeGrafter"/>
</dbReference>
<dbReference type="InterPro" id="IPR001452">
    <property type="entry name" value="SH3_domain"/>
</dbReference>
<dbReference type="EMBL" id="CAJHNH020000502">
    <property type="protein sequence ID" value="CAG5118135.1"/>
    <property type="molecule type" value="Genomic_DNA"/>
</dbReference>
<evidence type="ECO:0000259" key="4">
    <source>
        <dbReference type="PROSITE" id="PS50002"/>
    </source>
</evidence>
<dbReference type="InterPro" id="IPR027681">
    <property type="entry name" value="IRSp53/IRTKS/Pinkbar"/>
</dbReference>
<proteinExistence type="predicted"/>
<evidence type="ECO:0000313" key="5">
    <source>
        <dbReference type="EMBL" id="CAG5118135.1"/>
    </source>
</evidence>
<dbReference type="PANTHER" id="PTHR14206:SF7">
    <property type="entry name" value="INSULIN RECEPTOR SUBSTRATE 53 KDA, ISOFORM A"/>
    <property type="match status" value="1"/>
</dbReference>
<evidence type="ECO:0000313" key="6">
    <source>
        <dbReference type="Proteomes" id="UP000678393"/>
    </source>
</evidence>